<evidence type="ECO:0000313" key="4">
    <source>
        <dbReference type="Proteomes" id="UP000218628"/>
    </source>
</evidence>
<dbReference type="EMBL" id="CP023510">
    <property type="protein sequence ID" value="ATF63628.1"/>
    <property type="molecule type" value="Genomic_DNA"/>
</dbReference>
<proteinExistence type="predicted"/>
<accession>A0A291DGR3</accession>
<name>A0A291DGR3_9MICC</name>
<feature type="transmembrane region" description="Helical" evidence="2">
    <location>
        <begin position="64"/>
        <end position="86"/>
    </location>
</feature>
<dbReference type="AlphaFoldDB" id="A0A291DGR3"/>
<dbReference type="Proteomes" id="UP000218628">
    <property type="component" value="Chromosome"/>
</dbReference>
<evidence type="ECO:0008006" key="5">
    <source>
        <dbReference type="Google" id="ProtNLM"/>
    </source>
</evidence>
<keyword evidence="2" id="KW-0812">Transmembrane</keyword>
<evidence type="ECO:0000313" key="3">
    <source>
        <dbReference type="EMBL" id="ATF63628.1"/>
    </source>
</evidence>
<gene>
    <name evidence="3" type="ORF">CO690_08000</name>
</gene>
<feature type="region of interest" description="Disordered" evidence="1">
    <location>
        <begin position="197"/>
        <end position="217"/>
    </location>
</feature>
<protein>
    <recommendedName>
        <fullName evidence="5">Alkaline shock response membrane anchor protein AmaP</fullName>
    </recommendedName>
</protein>
<reference evidence="4" key="1">
    <citation type="submission" date="2017-09" db="EMBL/GenBank/DDBJ databases">
        <title>FDA dAtabase for Regulatory Grade micrObial Sequences (FDA-ARGOS): Supporting development and validation of Infectious Disease Dx tests.</title>
        <authorList>
            <person name="Minogue T."/>
            <person name="Wolcott M."/>
            <person name="Wasieloski L."/>
            <person name="Aguilar W."/>
            <person name="Moore D."/>
            <person name="Tallon L."/>
            <person name="Sadzewicz L."/>
            <person name="Ott S."/>
            <person name="Zhao X."/>
            <person name="Nagaraj S."/>
            <person name="Vavikolanu K."/>
            <person name="Aluvathingal J."/>
            <person name="Nadendla S."/>
            <person name="Sichtig H."/>
        </authorList>
    </citation>
    <scope>NUCLEOTIDE SEQUENCE [LARGE SCALE GENOMIC DNA]</scope>
    <source>
        <strain evidence="4">FDAARGOS_369</strain>
    </source>
</reference>
<sequence length="217" mass="22907">MRSVSGVLNRTVLATFGLLLVVVSFWLLASGLNAGQAWPEIAPFLASAQDPVASFIGPMVHTPWFLPVVALVSVLIVVVGLFMLVAQVPRKAAASPLKFSGSEGVLMATLAPEVLAQALTERAQEVPGVEKCAVWVTGSPKSLWVQAEATVSQGCEVEWAIAELKNRLNNDVAVSFGASPKQIDVLVRLDRSSKSRNVSESVTGHHAPEITGESIGA</sequence>
<organism evidence="3 4">
    <name type="scientific">Rothia mucilaginosa</name>
    <dbReference type="NCBI Taxonomy" id="43675"/>
    <lineage>
        <taxon>Bacteria</taxon>
        <taxon>Bacillati</taxon>
        <taxon>Actinomycetota</taxon>
        <taxon>Actinomycetes</taxon>
        <taxon>Micrococcales</taxon>
        <taxon>Micrococcaceae</taxon>
        <taxon>Rothia</taxon>
    </lineage>
</organism>
<keyword evidence="2" id="KW-0472">Membrane</keyword>
<evidence type="ECO:0000256" key="1">
    <source>
        <dbReference type="SAM" id="MobiDB-lite"/>
    </source>
</evidence>
<evidence type="ECO:0000256" key="2">
    <source>
        <dbReference type="SAM" id="Phobius"/>
    </source>
</evidence>
<keyword evidence="2" id="KW-1133">Transmembrane helix</keyword>